<dbReference type="Gene3D" id="3.40.50.300">
    <property type="entry name" value="P-loop containing nucleotide triphosphate hydrolases"/>
    <property type="match status" value="1"/>
</dbReference>
<proteinExistence type="predicted"/>
<dbReference type="GO" id="GO:0016887">
    <property type="term" value="F:ATP hydrolysis activity"/>
    <property type="evidence" value="ECO:0007669"/>
    <property type="project" value="InterPro"/>
</dbReference>
<evidence type="ECO:0000256" key="4">
    <source>
        <dbReference type="ARBA" id="ARBA00022840"/>
    </source>
</evidence>
<reference evidence="10" key="2">
    <citation type="submission" date="2020-09" db="EMBL/GenBank/DDBJ databases">
        <authorList>
            <person name="Sun Q."/>
            <person name="Zhou Y."/>
        </authorList>
    </citation>
    <scope>NUCLEOTIDE SEQUENCE</scope>
    <source>
        <strain evidence="10">CGMCC 1.12827</strain>
    </source>
</reference>
<dbReference type="GO" id="GO:0015421">
    <property type="term" value="F:ABC-type oligopeptide transporter activity"/>
    <property type="evidence" value="ECO:0007669"/>
    <property type="project" value="TreeGrafter"/>
</dbReference>
<keyword evidence="3" id="KW-0547">Nucleotide-binding</keyword>
<dbReference type="InterPro" id="IPR039421">
    <property type="entry name" value="Type_1_exporter"/>
</dbReference>
<dbReference type="PANTHER" id="PTHR43394:SF1">
    <property type="entry name" value="ATP-BINDING CASSETTE SUB-FAMILY B MEMBER 10, MITOCHONDRIAL"/>
    <property type="match status" value="1"/>
</dbReference>
<gene>
    <name evidence="10" type="ORF">GCM10011489_17810</name>
</gene>
<dbReference type="Pfam" id="PF00664">
    <property type="entry name" value="ABC_membrane"/>
    <property type="match status" value="1"/>
</dbReference>
<evidence type="ECO:0000256" key="6">
    <source>
        <dbReference type="ARBA" id="ARBA00023136"/>
    </source>
</evidence>
<dbReference type="SMART" id="SM00382">
    <property type="entry name" value="AAA"/>
    <property type="match status" value="1"/>
</dbReference>
<sequence>MTAATSSTAKVTASIDGRGGFRWLFGRLSGQRIRMVAVTLLACLNVATSICAPLVMARIIDVIFAGALGRHLPGGISAEQLIASLRAHGADKVATVLDKAGVRPGMGIDYERLWLWIALLAALYLIGSLTSWIQGRVLTGITQRAVHGLRRDVSEKLQRLPVSYLDTTARGETLSRVTNDIDNVASVISPLLVRLPVSILTLVAVLVIMPIISGTLTLVVVASVPLSLVIGIVMARRARPHFVEQWRATAELTSYIEETYVERPTLQIYGAAPAAGRRFDEINTRQAAAVRTAQSWSGAIRPLLQFVSVAAYLVVAIIGALHVVSGAITLGQMQAFLNYSGQFNGPVNALSAMIGELQSGSASLRRVRELLANPDESDPAVDDAVITPPPGAGPPEVRFEGVSFGYPSVSPTTDADHANAVSDLTVTIPAGSTTAIVGPTGAGKTTLTNLLLRFYDPDAGTIRIDGIDTAVLGRAQVRAMCALVTQDNWLFAGTVAENIAFGFGDDNMRIHTRGDWSLGIEAILGRSGDDRSGNYSADVAARSAQTDSAVAAAVSYSHADHVLAALPDGVDTEIGEDASSLSEGERQLIAIARAVAARPRLLILDEATSSVDSRTDMLIQDALARLHATTTSIIVAHRLSTIRGADAILVLDHGRIVEHGTHEELLAADGLYTRLYNAQFA</sequence>
<dbReference type="InterPro" id="IPR003439">
    <property type="entry name" value="ABC_transporter-like_ATP-bd"/>
</dbReference>
<keyword evidence="4 10" id="KW-0067">ATP-binding</keyword>
<keyword evidence="6 7" id="KW-0472">Membrane</keyword>
<organism evidence="10 11">
    <name type="scientific">Gordonia jinhuaensis</name>
    <dbReference type="NCBI Taxonomy" id="1517702"/>
    <lineage>
        <taxon>Bacteria</taxon>
        <taxon>Bacillati</taxon>
        <taxon>Actinomycetota</taxon>
        <taxon>Actinomycetes</taxon>
        <taxon>Mycobacteriales</taxon>
        <taxon>Gordoniaceae</taxon>
        <taxon>Gordonia</taxon>
    </lineage>
</organism>
<feature type="transmembrane region" description="Helical" evidence="7">
    <location>
        <begin position="303"/>
        <end position="324"/>
    </location>
</feature>
<dbReference type="SUPFAM" id="SSF90123">
    <property type="entry name" value="ABC transporter transmembrane region"/>
    <property type="match status" value="1"/>
</dbReference>
<evidence type="ECO:0000256" key="7">
    <source>
        <dbReference type="SAM" id="Phobius"/>
    </source>
</evidence>
<dbReference type="Proteomes" id="UP000621454">
    <property type="component" value="Unassembled WGS sequence"/>
</dbReference>
<feature type="domain" description="ABC transmembrane type-1" evidence="9">
    <location>
        <begin position="36"/>
        <end position="359"/>
    </location>
</feature>
<evidence type="ECO:0000313" key="11">
    <source>
        <dbReference type="Proteomes" id="UP000621454"/>
    </source>
</evidence>
<evidence type="ECO:0000313" key="10">
    <source>
        <dbReference type="EMBL" id="GGB30039.1"/>
    </source>
</evidence>
<dbReference type="AlphaFoldDB" id="A0A916WU18"/>
<dbReference type="PROSITE" id="PS50893">
    <property type="entry name" value="ABC_TRANSPORTER_2"/>
    <property type="match status" value="1"/>
</dbReference>
<dbReference type="InterPro" id="IPR036640">
    <property type="entry name" value="ABC1_TM_sf"/>
</dbReference>
<dbReference type="Pfam" id="PF00005">
    <property type="entry name" value="ABC_tran"/>
    <property type="match status" value="1"/>
</dbReference>
<keyword evidence="5 7" id="KW-1133">Transmembrane helix</keyword>
<keyword evidence="2 7" id="KW-0812">Transmembrane</keyword>
<evidence type="ECO:0000259" key="9">
    <source>
        <dbReference type="PROSITE" id="PS50929"/>
    </source>
</evidence>
<dbReference type="GO" id="GO:0005886">
    <property type="term" value="C:plasma membrane"/>
    <property type="evidence" value="ECO:0007669"/>
    <property type="project" value="UniProtKB-SubCell"/>
</dbReference>
<protein>
    <submittedName>
        <fullName evidence="10">ABC transporter ATP-binding protein</fullName>
    </submittedName>
</protein>
<feature type="transmembrane region" description="Helical" evidence="7">
    <location>
        <begin position="218"/>
        <end position="235"/>
    </location>
</feature>
<dbReference type="PROSITE" id="PS50929">
    <property type="entry name" value="ABC_TM1F"/>
    <property type="match status" value="1"/>
</dbReference>
<dbReference type="CDD" id="cd18547">
    <property type="entry name" value="ABC_6TM_Tm288_like"/>
    <property type="match status" value="1"/>
</dbReference>
<feature type="domain" description="ABC transporter" evidence="8">
    <location>
        <begin position="397"/>
        <end position="678"/>
    </location>
</feature>
<accession>A0A916WU18</accession>
<keyword evidence="11" id="KW-1185">Reference proteome</keyword>
<dbReference type="EMBL" id="BMGC01000009">
    <property type="protein sequence ID" value="GGB30039.1"/>
    <property type="molecule type" value="Genomic_DNA"/>
</dbReference>
<dbReference type="InterPro" id="IPR011527">
    <property type="entry name" value="ABC1_TM_dom"/>
</dbReference>
<feature type="transmembrane region" description="Helical" evidence="7">
    <location>
        <begin position="191"/>
        <end position="212"/>
    </location>
</feature>
<evidence type="ECO:0000256" key="2">
    <source>
        <dbReference type="ARBA" id="ARBA00022692"/>
    </source>
</evidence>
<evidence type="ECO:0000256" key="1">
    <source>
        <dbReference type="ARBA" id="ARBA00004651"/>
    </source>
</evidence>
<reference evidence="10" key="1">
    <citation type="journal article" date="2014" name="Int. J. Syst. Evol. Microbiol.">
        <title>Complete genome sequence of Corynebacterium casei LMG S-19264T (=DSM 44701T), isolated from a smear-ripened cheese.</title>
        <authorList>
            <consortium name="US DOE Joint Genome Institute (JGI-PGF)"/>
            <person name="Walter F."/>
            <person name="Albersmeier A."/>
            <person name="Kalinowski J."/>
            <person name="Ruckert C."/>
        </authorList>
    </citation>
    <scope>NUCLEOTIDE SEQUENCE</scope>
    <source>
        <strain evidence="10">CGMCC 1.12827</strain>
    </source>
</reference>
<dbReference type="InterPro" id="IPR027417">
    <property type="entry name" value="P-loop_NTPase"/>
</dbReference>
<dbReference type="Gene3D" id="1.20.1560.10">
    <property type="entry name" value="ABC transporter type 1, transmembrane domain"/>
    <property type="match status" value="1"/>
</dbReference>
<dbReference type="PANTHER" id="PTHR43394">
    <property type="entry name" value="ATP-DEPENDENT PERMEASE MDL1, MITOCHONDRIAL"/>
    <property type="match status" value="1"/>
</dbReference>
<comment type="subcellular location">
    <subcellularLocation>
        <location evidence="1">Cell membrane</location>
        <topology evidence="1">Multi-pass membrane protein</topology>
    </subcellularLocation>
</comment>
<dbReference type="GO" id="GO:0005524">
    <property type="term" value="F:ATP binding"/>
    <property type="evidence" value="ECO:0007669"/>
    <property type="project" value="UniProtKB-KW"/>
</dbReference>
<evidence type="ECO:0000259" key="8">
    <source>
        <dbReference type="PROSITE" id="PS50893"/>
    </source>
</evidence>
<evidence type="ECO:0000256" key="5">
    <source>
        <dbReference type="ARBA" id="ARBA00022989"/>
    </source>
</evidence>
<name>A0A916WU18_9ACTN</name>
<dbReference type="InterPro" id="IPR003593">
    <property type="entry name" value="AAA+_ATPase"/>
</dbReference>
<evidence type="ECO:0000256" key="3">
    <source>
        <dbReference type="ARBA" id="ARBA00022741"/>
    </source>
</evidence>
<comment type="caution">
    <text evidence="10">The sequence shown here is derived from an EMBL/GenBank/DDBJ whole genome shotgun (WGS) entry which is preliminary data.</text>
</comment>
<feature type="transmembrane region" description="Helical" evidence="7">
    <location>
        <begin position="113"/>
        <end position="133"/>
    </location>
</feature>
<feature type="transmembrane region" description="Helical" evidence="7">
    <location>
        <begin position="35"/>
        <end position="60"/>
    </location>
</feature>
<dbReference type="SUPFAM" id="SSF52540">
    <property type="entry name" value="P-loop containing nucleoside triphosphate hydrolases"/>
    <property type="match status" value="1"/>
</dbReference>
<dbReference type="RefSeq" id="WP_188586237.1">
    <property type="nucleotide sequence ID" value="NZ_BMGC01000009.1"/>
</dbReference>